<dbReference type="EMBL" id="ML738586">
    <property type="protein sequence ID" value="KAE8168363.1"/>
    <property type="molecule type" value="Genomic_DNA"/>
</dbReference>
<evidence type="ECO:0000313" key="3">
    <source>
        <dbReference type="Proteomes" id="UP000326950"/>
    </source>
</evidence>
<dbReference type="AlphaFoldDB" id="A0A5N6VBZ7"/>
<feature type="compositionally biased region" description="Low complexity" evidence="1">
    <location>
        <begin position="38"/>
        <end position="56"/>
    </location>
</feature>
<sequence>MKSMSCSILSLLPSFTSDEKFHSVFSVTPSLPPHLYFSPSSSSSPSPLSSPRSYISRPEHIQKLQRQQDHKRSKKKHLPSHIPHLQAPPTSFILPDYSPYTRFDPFSSPPTLASISLNSLKPSVSVSVSLYFLVAWSFHSQYGEFPSLIQRLGALKLI</sequence>
<feature type="region of interest" description="Disordered" evidence="1">
    <location>
        <begin position="38"/>
        <end position="87"/>
    </location>
</feature>
<evidence type="ECO:0000313" key="2">
    <source>
        <dbReference type="EMBL" id="KAE8168363.1"/>
    </source>
</evidence>
<feature type="compositionally biased region" description="Basic and acidic residues" evidence="1">
    <location>
        <begin position="57"/>
        <end position="70"/>
    </location>
</feature>
<organism evidence="2 3">
    <name type="scientific">Aspergillus tamarii</name>
    <dbReference type="NCBI Taxonomy" id="41984"/>
    <lineage>
        <taxon>Eukaryota</taxon>
        <taxon>Fungi</taxon>
        <taxon>Dikarya</taxon>
        <taxon>Ascomycota</taxon>
        <taxon>Pezizomycotina</taxon>
        <taxon>Eurotiomycetes</taxon>
        <taxon>Eurotiomycetidae</taxon>
        <taxon>Eurotiales</taxon>
        <taxon>Aspergillaceae</taxon>
        <taxon>Aspergillus</taxon>
        <taxon>Aspergillus subgen. Circumdati</taxon>
    </lineage>
</organism>
<evidence type="ECO:0000256" key="1">
    <source>
        <dbReference type="SAM" id="MobiDB-lite"/>
    </source>
</evidence>
<accession>A0A5N6VBZ7</accession>
<gene>
    <name evidence="2" type="ORF">BDV40DRAFT_98209</name>
</gene>
<proteinExistence type="predicted"/>
<name>A0A5N6VBZ7_ASPTM</name>
<protein>
    <submittedName>
        <fullName evidence="2">Uncharacterized protein</fullName>
    </submittedName>
</protein>
<keyword evidence="3" id="KW-1185">Reference proteome</keyword>
<reference evidence="2 3" key="1">
    <citation type="submission" date="2019-04" db="EMBL/GenBank/DDBJ databases">
        <title>Friends and foes A comparative genomics study of 23 Aspergillus species from section Flavi.</title>
        <authorList>
            <consortium name="DOE Joint Genome Institute"/>
            <person name="Kjaerbolling I."/>
            <person name="Vesth T."/>
            <person name="Frisvad J.C."/>
            <person name="Nybo J.L."/>
            <person name="Theobald S."/>
            <person name="Kildgaard S."/>
            <person name="Isbrandt T."/>
            <person name="Kuo A."/>
            <person name="Sato A."/>
            <person name="Lyhne E.K."/>
            <person name="Kogle M.E."/>
            <person name="Wiebenga A."/>
            <person name="Kun R.S."/>
            <person name="Lubbers R.J."/>
            <person name="Makela M.R."/>
            <person name="Barry K."/>
            <person name="Chovatia M."/>
            <person name="Clum A."/>
            <person name="Daum C."/>
            <person name="Haridas S."/>
            <person name="He G."/>
            <person name="LaButti K."/>
            <person name="Lipzen A."/>
            <person name="Mondo S."/>
            <person name="Riley R."/>
            <person name="Salamov A."/>
            <person name="Simmons B.A."/>
            <person name="Magnuson J.K."/>
            <person name="Henrissat B."/>
            <person name="Mortensen U.H."/>
            <person name="Larsen T.O."/>
            <person name="Devries R.P."/>
            <person name="Grigoriev I.V."/>
            <person name="Machida M."/>
            <person name="Baker S.E."/>
            <person name="Andersen M.R."/>
        </authorList>
    </citation>
    <scope>NUCLEOTIDE SEQUENCE [LARGE SCALE GENOMIC DNA]</scope>
    <source>
        <strain evidence="2 3">CBS 117626</strain>
    </source>
</reference>
<dbReference type="Proteomes" id="UP000326950">
    <property type="component" value="Unassembled WGS sequence"/>
</dbReference>